<feature type="transmembrane region" description="Helical" evidence="9">
    <location>
        <begin position="16"/>
        <end position="36"/>
    </location>
</feature>
<keyword evidence="3" id="KW-0813">Transport</keyword>
<evidence type="ECO:0000256" key="2">
    <source>
        <dbReference type="ARBA" id="ARBA00009773"/>
    </source>
</evidence>
<evidence type="ECO:0000313" key="11">
    <source>
        <dbReference type="Proteomes" id="UP000183190"/>
    </source>
</evidence>
<dbReference type="Pfam" id="PF01594">
    <property type="entry name" value="AI-2E_transport"/>
    <property type="match status" value="1"/>
</dbReference>
<keyword evidence="4" id="KW-1003">Cell membrane</keyword>
<feature type="transmembrane region" description="Helical" evidence="9">
    <location>
        <begin position="305"/>
        <end position="324"/>
    </location>
</feature>
<feature type="transmembrane region" description="Helical" evidence="9">
    <location>
        <begin position="274"/>
        <end position="298"/>
    </location>
</feature>
<feature type="compositionally biased region" description="Basic residues" evidence="8">
    <location>
        <begin position="391"/>
        <end position="407"/>
    </location>
</feature>
<dbReference type="InterPro" id="IPR002549">
    <property type="entry name" value="AI-2E-like"/>
</dbReference>
<feature type="transmembrane region" description="Helical" evidence="9">
    <location>
        <begin position="336"/>
        <end position="362"/>
    </location>
</feature>
<dbReference type="PANTHER" id="PTHR21716">
    <property type="entry name" value="TRANSMEMBRANE PROTEIN"/>
    <property type="match status" value="1"/>
</dbReference>
<evidence type="ECO:0000256" key="9">
    <source>
        <dbReference type="SAM" id="Phobius"/>
    </source>
</evidence>
<dbReference type="Proteomes" id="UP000183190">
    <property type="component" value="Unassembled WGS sequence"/>
</dbReference>
<evidence type="ECO:0000256" key="8">
    <source>
        <dbReference type="SAM" id="MobiDB-lite"/>
    </source>
</evidence>
<sequence>MAYLQPDMNKQEIRRYIFIALLAVMVCVIVQNFYVFTKLLSILLGALKPLLIGFFIAYIFNIVMKAFEKHYLPKSTSPFVVKTRRPICLVLSFTIAVAAIILISYIIVPEIVKAFGVLYDEIPPAFTKVKEFATDKLNEYPEIQKKIENLEFDWASIAGKLSKVLTSGVAGILSSAWGIIGGVTSTLTNIILGIIFAIYMLLRKDKLIRDINRLRRLWFSESINQKTSHFMQTANETFQSFFVGQFIEAIILGTLCFIGMKLLKLPYAAMSGTLVGVTAFIPIVGAFIGAGLSAFIILTENPMQALIFIIFLLILQQFEGNIIYPKVVGGTVGLPSIWTLAAVTIGGGLFGILGMLLGVPLAGTLYKLSFEKLESAEAERGIAPVDEKPVKKPKNKPQKAVKTKKKK</sequence>
<evidence type="ECO:0000256" key="4">
    <source>
        <dbReference type="ARBA" id="ARBA00022475"/>
    </source>
</evidence>
<dbReference type="GO" id="GO:0055085">
    <property type="term" value="P:transmembrane transport"/>
    <property type="evidence" value="ECO:0007669"/>
    <property type="project" value="TreeGrafter"/>
</dbReference>
<protein>
    <submittedName>
        <fullName evidence="10">Predicted PurR-regulated permease PerM</fullName>
    </submittedName>
</protein>
<keyword evidence="5 9" id="KW-0812">Transmembrane</keyword>
<evidence type="ECO:0000256" key="7">
    <source>
        <dbReference type="ARBA" id="ARBA00023136"/>
    </source>
</evidence>
<keyword evidence="6 9" id="KW-1133">Transmembrane helix</keyword>
<reference evidence="10 11" key="1">
    <citation type="submission" date="2016-10" db="EMBL/GenBank/DDBJ databases">
        <authorList>
            <person name="de Groot N.N."/>
        </authorList>
    </citation>
    <scope>NUCLEOTIDE SEQUENCE [LARGE SCALE GENOMIC DNA]</scope>
    <source>
        <strain evidence="10 11">YAD2003</strain>
    </source>
</reference>
<dbReference type="GO" id="GO:0005886">
    <property type="term" value="C:plasma membrane"/>
    <property type="evidence" value="ECO:0007669"/>
    <property type="project" value="UniProtKB-SubCell"/>
</dbReference>
<proteinExistence type="inferred from homology"/>
<keyword evidence="7 9" id="KW-0472">Membrane</keyword>
<comment type="subcellular location">
    <subcellularLocation>
        <location evidence="1">Cell membrane</location>
        <topology evidence="1">Multi-pass membrane protein</topology>
    </subcellularLocation>
</comment>
<evidence type="ECO:0000256" key="3">
    <source>
        <dbReference type="ARBA" id="ARBA00022448"/>
    </source>
</evidence>
<gene>
    <name evidence="10" type="ORF">SAMN02910265_00796</name>
</gene>
<evidence type="ECO:0000313" key="10">
    <source>
        <dbReference type="EMBL" id="SEH46255.1"/>
    </source>
</evidence>
<dbReference type="OrthoDB" id="9793390at2"/>
<organism evidence="10 11">
    <name type="scientific">Ruminococcus flavefaciens</name>
    <dbReference type="NCBI Taxonomy" id="1265"/>
    <lineage>
        <taxon>Bacteria</taxon>
        <taxon>Bacillati</taxon>
        <taxon>Bacillota</taxon>
        <taxon>Clostridia</taxon>
        <taxon>Eubacteriales</taxon>
        <taxon>Oscillospiraceae</taxon>
        <taxon>Ruminococcus</taxon>
    </lineage>
</organism>
<evidence type="ECO:0000256" key="6">
    <source>
        <dbReference type="ARBA" id="ARBA00022989"/>
    </source>
</evidence>
<accession>A0A1H6IBT6</accession>
<comment type="similarity">
    <text evidence="2">Belongs to the autoinducer-2 exporter (AI-2E) (TC 2.A.86) family.</text>
</comment>
<dbReference type="EMBL" id="FNWV01000002">
    <property type="protein sequence ID" value="SEH46255.1"/>
    <property type="molecule type" value="Genomic_DNA"/>
</dbReference>
<dbReference type="AlphaFoldDB" id="A0A1H6IBT6"/>
<feature type="transmembrane region" description="Helical" evidence="9">
    <location>
        <begin position="87"/>
        <end position="108"/>
    </location>
</feature>
<dbReference type="PANTHER" id="PTHR21716:SF53">
    <property type="entry name" value="PERMEASE PERM-RELATED"/>
    <property type="match status" value="1"/>
</dbReference>
<feature type="transmembrane region" description="Helical" evidence="9">
    <location>
        <begin position="176"/>
        <end position="202"/>
    </location>
</feature>
<evidence type="ECO:0000256" key="1">
    <source>
        <dbReference type="ARBA" id="ARBA00004651"/>
    </source>
</evidence>
<feature type="transmembrane region" description="Helical" evidence="9">
    <location>
        <begin position="42"/>
        <end position="67"/>
    </location>
</feature>
<name>A0A1H6IBT6_RUMFL</name>
<feature type="transmembrane region" description="Helical" evidence="9">
    <location>
        <begin position="241"/>
        <end position="262"/>
    </location>
</feature>
<evidence type="ECO:0000256" key="5">
    <source>
        <dbReference type="ARBA" id="ARBA00022692"/>
    </source>
</evidence>
<feature type="region of interest" description="Disordered" evidence="8">
    <location>
        <begin position="384"/>
        <end position="407"/>
    </location>
</feature>